<feature type="region of interest" description="Disordered" evidence="2">
    <location>
        <begin position="305"/>
        <end position="368"/>
    </location>
</feature>
<dbReference type="Pfam" id="PF05067">
    <property type="entry name" value="Mn_catalase"/>
    <property type="match status" value="1"/>
</dbReference>
<gene>
    <name evidence="3" type="ORF">FHS28_002753</name>
</gene>
<dbReference type="EMBL" id="JACHXO010000004">
    <property type="protein sequence ID" value="MBB3195350.1"/>
    <property type="molecule type" value="Genomic_DNA"/>
</dbReference>
<evidence type="ECO:0000313" key="3">
    <source>
        <dbReference type="EMBL" id="MBB3195350.1"/>
    </source>
</evidence>
<accession>A0ABR6GTA8</accession>
<dbReference type="CDD" id="cd01051">
    <property type="entry name" value="Mn_catalase"/>
    <property type="match status" value="1"/>
</dbReference>
<name>A0ABR6GTA8_9BURK</name>
<comment type="similarity">
    <text evidence="1">Belongs to the manganese catalase family.</text>
</comment>
<evidence type="ECO:0000313" key="4">
    <source>
        <dbReference type="Proteomes" id="UP000574369"/>
    </source>
</evidence>
<dbReference type="Proteomes" id="UP000574369">
    <property type="component" value="Unassembled WGS sequence"/>
</dbReference>
<dbReference type="InterPro" id="IPR007760">
    <property type="entry name" value="Mn_catalase"/>
</dbReference>
<dbReference type="InterPro" id="IPR039377">
    <property type="entry name" value="Mn_catalase_dom"/>
</dbReference>
<dbReference type="InterPro" id="IPR012347">
    <property type="entry name" value="Ferritin-like"/>
</dbReference>
<keyword evidence="4" id="KW-1185">Reference proteome</keyword>
<comment type="caution">
    <text evidence="3">The sequence shown here is derived from an EMBL/GenBank/DDBJ whole genome shotgun (WGS) entry which is preliminary data.</text>
</comment>
<proteinExistence type="inferred from homology"/>
<protein>
    <submittedName>
        <fullName evidence="3">Mn-containing catalase</fullName>
    </submittedName>
</protein>
<organism evidence="3 4">
    <name type="scientific">Roseateles terrae</name>
    <dbReference type="NCBI Taxonomy" id="431060"/>
    <lineage>
        <taxon>Bacteria</taxon>
        <taxon>Pseudomonadati</taxon>
        <taxon>Pseudomonadota</taxon>
        <taxon>Betaproteobacteria</taxon>
        <taxon>Burkholderiales</taxon>
        <taxon>Sphaerotilaceae</taxon>
        <taxon>Roseateles</taxon>
    </lineage>
</organism>
<dbReference type="SUPFAM" id="SSF47240">
    <property type="entry name" value="Ferritin-like"/>
    <property type="match status" value="1"/>
</dbReference>
<feature type="compositionally biased region" description="Basic and acidic residues" evidence="2">
    <location>
        <begin position="324"/>
        <end position="337"/>
    </location>
</feature>
<dbReference type="Gene3D" id="1.20.1260.10">
    <property type="match status" value="1"/>
</dbReference>
<sequence>MLYRAASIYCNKVSPARSAAIPFGCERVTLSLWQVFALLRECVAADSRQPLVFHEPSSTGKEIFMFAHNKRLQYTVRVRECNPALANLMLEQFGGPQGELAAACRYFTQALAEDDPGRKDMLMDIATEELSHLEVIGTVVAMLNKGAKGQLAEATESEAELFRSLQGAGNDSHVTQILYGGGPALTNSGGQLWNAGYIDSIGDPSADLRSNIAAEARAKIVYERLIAVTDDPGVKEALGFLMTREIAHQKSFEKALYSMAPNFPPGKLPGKPEYASVYFNMSQGEGDMRGPWNDDTLFAYVSDREQQSAVDGGDGQASVGLTPDQDRDMTAMRERTASDPLSQPVTGVELGSGATPVDAANAAMDKKR</sequence>
<dbReference type="InterPro" id="IPR009078">
    <property type="entry name" value="Ferritin-like_SF"/>
</dbReference>
<reference evidence="3 4" key="1">
    <citation type="submission" date="2020-08" db="EMBL/GenBank/DDBJ databases">
        <title>Genomic Encyclopedia of Type Strains, Phase III (KMG-III): the genomes of soil and plant-associated and newly described type strains.</title>
        <authorList>
            <person name="Whitman W."/>
        </authorList>
    </citation>
    <scope>NUCLEOTIDE SEQUENCE [LARGE SCALE GENOMIC DNA]</scope>
    <source>
        <strain evidence="3 4">CECT 7247</strain>
    </source>
</reference>
<evidence type="ECO:0000256" key="2">
    <source>
        <dbReference type="SAM" id="MobiDB-lite"/>
    </source>
</evidence>
<evidence type="ECO:0000256" key="1">
    <source>
        <dbReference type="ARBA" id="ARBA00007644"/>
    </source>
</evidence>